<dbReference type="SUPFAM" id="SSF53254">
    <property type="entry name" value="Phosphoglycerate mutase-like"/>
    <property type="match status" value="1"/>
</dbReference>
<organism evidence="3 4">
    <name type="scientific">Thermomonospora umbrina</name>
    <dbReference type="NCBI Taxonomy" id="111806"/>
    <lineage>
        <taxon>Bacteria</taxon>
        <taxon>Bacillati</taxon>
        <taxon>Actinomycetota</taxon>
        <taxon>Actinomycetes</taxon>
        <taxon>Streptosporangiales</taxon>
        <taxon>Thermomonosporaceae</taxon>
        <taxon>Thermomonospora</taxon>
    </lineage>
</organism>
<dbReference type="AlphaFoldDB" id="A0A3D9SMQ6"/>
<reference evidence="3 4" key="1">
    <citation type="submission" date="2018-08" db="EMBL/GenBank/DDBJ databases">
        <title>Sequencing the genomes of 1000 actinobacteria strains.</title>
        <authorList>
            <person name="Klenk H.-P."/>
        </authorList>
    </citation>
    <scope>NUCLEOTIDE SEQUENCE [LARGE SCALE GENOMIC DNA]</scope>
    <source>
        <strain evidence="3 4">DSM 43927</strain>
    </source>
</reference>
<sequence>MAEPVSRADLIRSAGAVVWRPGPAGPMVALVHRTKYDDWSFPKGHLKRGEHVLCAALREVEEETGLAVKLGRRLPATTYMKADRPKRVDYWSATPLHGPAPFVPNDECDRMEWQPVERAARMLSYERDVDLLHEFAAGPLVTRPVVILRHGSAGEKRDWRGDDALRPLDDRGRAEARLLAGLLGSYGPARLVTSATARCVDTLLPYARAAGAEVVTDRRFTVDETDAERAATRLAELIAESDAPLVVCTHGEIVADLVTDLCRRLGEKLPDDPSLRKGGFWTAHLGEDPVSATTGIAALERHTARTS</sequence>
<proteinExistence type="predicted"/>
<dbReference type="Gene3D" id="3.90.79.10">
    <property type="entry name" value="Nucleoside Triphosphate Pyrophosphohydrolase"/>
    <property type="match status" value="1"/>
</dbReference>
<dbReference type="GO" id="GO:0006754">
    <property type="term" value="P:ATP biosynthetic process"/>
    <property type="evidence" value="ECO:0007669"/>
    <property type="project" value="TreeGrafter"/>
</dbReference>
<dbReference type="InterPro" id="IPR000086">
    <property type="entry name" value="NUDIX_hydrolase_dom"/>
</dbReference>
<comment type="caution">
    <text evidence="3">The sequence shown here is derived from an EMBL/GenBank/DDBJ whole genome shotgun (WGS) entry which is preliminary data.</text>
</comment>
<dbReference type="PANTHER" id="PTHR21340:SF0">
    <property type="entry name" value="BIS(5'-NUCLEOSYL)-TETRAPHOSPHATASE [ASYMMETRICAL]"/>
    <property type="match status" value="1"/>
</dbReference>
<evidence type="ECO:0000259" key="2">
    <source>
        <dbReference type="PROSITE" id="PS51462"/>
    </source>
</evidence>
<dbReference type="PROSITE" id="PS51462">
    <property type="entry name" value="NUDIX"/>
    <property type="match status" value="1"/>
</dbReference>
<name>A0A3D9SMQ6_9ACTN</name>
<keyword evidence="4" id="KW-1185">Reference proteome</keyword>
<dbReference type="Proteomes" id="UP000256661">
    <property type="component" value="Unassembled WGS sequence"/>
</dbReference>
<accession>A0A3D9SMQ6</accession>
<dbReference type="PANTHER" id="PTHR21340">
    <property type="entry name" value="DIADENOSINE 5,5-P1,P4-TETRAPHOSPHATE PYROPHOSPHOHYDROLASE MUTT"/>
    <property type="match status" value="1"/>
</dbReference>
<dbReference type="GO" id="GO:0006167">
    <property type="term" value="P:AMP biosynthetic process"/>
    <property type="evidence" value="ECO:0007669"/>
    <property type="project" value="TreeGrafter"/>
</dbReference>
<feature type="domain" description="Nudix hydrolase" evidence="2">
    <location>
        <begin position="9"/>
        <end position="136"/>
    </location>
</feature>
<dbReference type="Pfam" id="PF00300">
    <property type="entry name" value="His_Phos_1"/>
    <property type="match status" value="1"/>
</dbReference>
<dbReference type="GO" id="GO:0004081">
    <property type="term" value="F:bis(5'-nucleosyl)-tetraphosphatase (asymmetrical) activity"/>
    <property type="evidence" value="ECO:0007669"/>
    <property type="project" value="TreeGrafter"/>
</dbReference>
<gene>
    <name evidence="3" type="ORF">DFJ69_2472</name>
</gene>
<dbReference type="Pfam" id="PF00293">
    <property type="entry name" value="NUDIX"/>
    <property type="match status" value="1"/>
</dbReference>
<dbReference type="PROSITE" id="PS00893">
    <property type="entry name" value="NUDIX_BOX"/>
    <property type="match status" value="1"/>
</dbReference>
<dbReference type="SMART" id="SM00855">
    <property type="entry name" value="PGAM"/>
    <property type="match status" value="1"/>
</dbReference>
<evidence type="ECO:0000256" key="1">
    <source>
        <dbReference type="ARBA" id="ARBA00022801"/>
    </source>
</evidence>
<dbReference type="InterPro" id="IPR051325">
    <property type="entry name" value="Nudix_hydrolase_domain"/>
</dbReference>
<dbReference type="RefSeq" id="WP_116022573.1">
    <property type="nucleotide sequence ID" value="NZ_QTTT01000001.1"/>
</dbReference>
<dbReference type="OrthoDB" id="4287477at2"/>
<dbReference type="InterPro" id="IPR029033">
    <property type="entry name" value="His_PPase_superfam"/>
</dbReference>
<dbReference type="SUPFAM" id="SSF55811">
    <property type="entry name" value="Nudix"/>
    <property type="match status" value="1"/>
</dbReference>
<keyword evidence="1" id="KW-0378">Hydrolase</keyword>
<protein>
    <submittedName>
        <fullName evidence="3">8-oxo-dGTP diphosphatase</fullName>
    </submittedName>
</protein>
<dbReference type="InterPro" id="IPR015797">
    <property type="entry name" value="NUDIX_hydrolase-like_dom_sf"/>
</dbReference>
<dbReference type="CDD" id="cd07040">
    <property type="entry name" value="HP"/>
    <property type="match status" value="1"/>
</dbReference>
<dbReference type="EMBL" id="QTTT01000001">
    <property type="protein sequence ID" value="REE97017.1"/>
    <property type="molecule type" value="Genomic_DNA"/>
</dbReference>
<dbReference type="Gene3D" id="3.40.50.1240">
    <property type="entry name" value="Phosphoglycerate mutase-like"/>
    <property type="match status" value="1"/>
</dbReference>
<evidence type="ECO:0000313" key="4">
    <source>
        <dbReference type="Proteomes" id="UP000256661"/>
    </source>
</evidence>
<dbReference type="InterPro" id="IPR020084">
    <property type="entry name" value="NUDIX_hydrolase_CS"/>
</dbReference>
<evidence type="ECO:0000313" key="3">
    <source>
        <dbReference type="EMBL" id="REE97017.1"/>
    </source>
</evidence>
<dbReference type="InterPro" id="IPR013078">
    <property type="entry name" value="His_Pase_superF_clade-1"/>
</dbReference>
<dbReference type="CDD" id="cd03673">
    <property type="entry name" value="NUDIX_Ap6A_hydrolase"/>
    <property type="match status" value="1"/>
</dbReference>